<comment type="catalytic activity">
    <reaction evidence="1">
        <text>L-threonine = 2-oxobutanoate + NH4(+)</text>
        <dbReference type="Rhea" id="RHEA:22108"/>
        <dbReference type="ChEBI" id="CHEBI:16763"/>
        <dbReference type="ChEBI" id="CHEBI:28938"/>
        <dbReference type="ChEBI" id="CHEBI:57926"/>
        <dbReference type="EC" id="4.3.1.19"/>
    </reaction>
</comment>
<dbReference type="InterPro" id="IPR050147">
    <property type="entry name" value="Ser/Thr_Dehydratase"/>
</dbReference>
<evidence type="ECO:0000256" key="12">
    <source>
        <dbReference type="ARBA" id="ARBA00025527"/>
    </source>
</evidence>
<dbReference type="SUPFAM" id="SSF55021">
    <property type="entry name" value="ACT-like"/>
    <property type="match status" value="1"/>
</dbReference>
<dbReference type="InterPro" id="IPR000634">
    <property type="entry name" value="Ser/Thr_deHydtase_PyrdxlP-BS"/>
</dbReference>
<keyword evidence="9" id="KW-0663">Pyridoxal phosphate</keyword>
<comment type="cofactor">
    <cofactor evidence="2">
        <name>pyridoxal 5'-phosphate</name>
        <dbReference type="ChEBI" id="CHEBI:597326"/>
    </cofactor>
</comment>
<dbReference type="InterPro" id="IPR045865">
    <property type="entry name" value="ACT-like_dom_sf"/>
</dbReference>
<feature type="region of interest" description="Disordered" evidence="14">
    <location>
        <begin position="324"/>
        <end position="385"/>
    </location>
</feature>
<evidence type="ECO:0000259" key="15">
    <source>
        <dbReference type="PROSITE" id="PS51672"/>
    </source>
</evidence>
<evidence type="ECO:0000313" key="17">
    <source>
        <dbReference type="Proteomes" id="UP001595937"/>
    </source>
</evidence>
<dbReference type="PROSITE" id="PS51672">
    <property type="entry name" value="ACT_LIKE"/>
    <property type="match status" value="1"/>
</dbReference>
<dbReference type="EC" id="4.3.1.19" evidence="5"/>
<evidence type="ECO:0000256" key="6">
    <source>
        <dbReference type="ARBA" id="ARBA00014622"/>
    </source>
</evidence>
<accession>A0ABW0FF66</accession>
<evidence type="ECO:0000256" key="1">
    <source>
        <dbReference type="ARBA" id="ARBA00001274"/>
    </source>
</evidence>
<dbReference type="RefSeq" id="WP_343925393.1">
    <property type="nucleotide sequence ID" value="NZ_BAAAIR010000046.1"/>
</dbReference>
<evidence type="ECO:0000256" key="7">
    <source>
        <dbReference type="ARBA" id="ARBA00022605"/>
    </source>
</evidence>
<evidence type="ECO:0000256" key="10">
    <source>
        <dbReference type="ARBA" id="ARBA00023239"/>
    </source>
</evidence>
<evidence type="ECO:0000256" key="11">
    <source>
        <dbReference type="ARBA" id="ARBA00023304"/>
    </source>
</evidence>
<dbReference type="InterPro" id="IPR036052">
    <property type="entry name" value="TrpB-like_PALP_sf"/>
</dbReference>
<feature type="compositionally biased region" description="Low complexity" evidence="14">
    <location>
        <begin position="324"/>
        <end position="333"/>
    </location>
</feature>
<keyword evidence="17" id="KW-1185">Reference proteome</keyword>
<keyword evidence="10" id="KW-0456">Lyase</keyword>
<gene>
    <name evidence="16" type="ORF">ACFPK8_03070</name>
</gene>
<evidence type="ECO:0000256" key="8">
    <source>
        <dbReference type="ARBA" id="ARBA00022624"/>
    </source>
</evidence>
<evidence type="ECO:0000256" key="3">
    <source>
        <dbReference type="ARBA" id="ARBA00004810"/>
    </source>
</evidence>
<evidence type="ECO:0000313" key="16">
    <source>
        <dbReference type="EMBL" id="MFC5296480.1"/>
    </source>
</evidence>
<reference evidence="17" key="1">
    <citation type="journal article" date="2019" name="Int. J. Syst. Evol. Microbiol.">
        <title>The Global Catalogue of Microorganisms (GCM) 10K type strain sequencing project: providing services to taxonomists for standard genome sequencing and annotation.</title>
        <authorList>
            <consortium name="The Broad Institute Genomics Platform"/>
            <consortium name="The Broad Institute Genome Sequencing Center for Infectious Disease"/>
            <person name="Wu L."/>
            <person name="Ma J."/>
        </authorList>
    </citation>
    <scope>NUCLEOTIDE SEQUENCE [LARGE SCALE GENOMIC DNA]</scope>
    <source>
        <strain evidence="17">CGMCC 1.16455</strain>
    </source>
</reference>
<dbReference type="PANTHER" id="PTHR48078">
    <property type="entry name" value="THREONINE DEHYDRATASE, MITOCHONDRIAL-RELATED"/>
    <property type="match status" value="1"/>
</dbReference>
<dbReference type="EMBL" id="JBHSLN010000012">
    <property type="protein sequence ID" value="MFC5296480.1"/>
    <property type="molecule type" value="Genomic_DNA"/>
</dbReference>
<comment type="pathway">
    <text evidence="3">Amino-acid biosynthesis; L-isoleucine biosynthesis; 2-oxobutanoate from L-threonine: step 1/1.</text>
</comment>
<sequence>MTMPRTGSLPDLPVTAQEVEAAAERLAPVLRRTPLEYSERLSARAGVPVWLKREDLQSVRSYKLRGAHLFLDSLDPLSREAGVVAASAGNHAQGVAQACRALGIQGRIYVPSTTPRQKRERITAIGGDLVHLILVGDTFDDAAEAATEDAERTGATLVPPFDHPLIMAGQGTVALEAVDQLRSEHGREPGTVVLPVGGGGLIGGCGAWLRERLPSVRIVGVEPAGAASMAAAIRVGHPVTLQEMDRFVDGAAVRRVGAEPLRVVTAIEPELVGVDEGAVCTEMLSLYQVDGIIAEPAGALAATSVATGAIEHLGYRDQDSADQAAAARAVADQDSARRALDEGPAGPDSPNLEPREQDSLDRDPREQVSPAAGDSSDGSGTGDIIVVISGGNNDVSRYHEVIERSLVHEGFKHYFLVTFRQEPGALRRFLDRVLGPNDDIVLFDYIKRNNREQGPALVGLEIGDRADLEPLMSRMAASNMEIERVDPSDPIYRYLT</sequence>
<evidence type="ECO:0000256" key="5">
    <source>
        <dbReference type="ARBA" id="ARBA00012096"/>
    </source>
</evidence>
<dbReference type="SUPFAM" id="SSF53686">
    <property type="entry name" value="Tryptophan synthase beta subunit-like PLP-dependent enzymes"/>
    <property type="match status" value="1"/>
</dbReference>
<dbReference type="PANTHER" id="PTHR48078:SF11">
    <property type="entry name" value="THREONINE DEHYDRATASE, MITOCHONDRIAL"/>
    <property type="match status" value="1"/>
</dbReference>
<dbReference type="PROSITE" id="PS00165">
    <property type="entry name" value="DEHYDRATASE_SER_THR"/>
    <property type="match status" value="1"/>
</dbReference>
<keyword evidence="7" id="KW-0028">Amino-acid biosynthesis</keyword>
<comment type="similarity">
    <text evidence="4">Belongs to the serine/threonine dehydratase family.</text>
</comment>
<evidence type="ECO:0000256" key="14">
    <source>
        <dbReference type="SAM" id="MobiDB-lite"/>
    </source>
</evidence>
<dbReference type="Gene3D" id="3.40.1020.10">
    <property type="entry name" value="Biosynthetic Threonine Deaminase, Domain 3"/>
    <property type="match status" value="1"/>
</dbReference>
<name>A0ABW0FF66_9MICO</name>
<evidence type="ECO:0000256" key="4">
    <source>
        <dbReference type="ARBA" id="ARBA00010869"/>
    </source>
</evidence>
<feature type="compositionally biased region" description="Basic and acidic residues" evidence="14">
    <location>
        <begin position="353"/>
        <end position="366"/>
    </location>
</feature>
<keyword evidence="8" id="KW-0412">Isoleucine biosynthesis</keyword>
<dbReference type="InterPro" id="IPR001926">
    <property type="entry name" value="TrpB-like_PALP"/>
</dbReference>
<comment type="caution">
    <text evidence="16">The sequence shown here is derived from an EMBL/GenBank/DDBJ whole genome shotgun (WGS) entry which is preliminary data.</text>
</comment>
<organism evidence="16 17">
    <name type="scientific">Brachybacterium tyrofermentans</name>
    <dbReference type="NCBI Taxonomy" id="47848"/>
    <lineage>
        <taxon>Bacteria</taxon>
        <taxon>Bacillati</taxon>
        <taxon>Actinomycetota</taxon>
        <taxon>Actinomycetes</taxon>
        <taxon>Micrococcales</taxon>
        <taxon>Dermabacteraceae</taxon>
        <taxon>Brachybacterium</taxon>
    </lineage>
</organism>
<keyword evidence="11" id="KW-0100">Branched-chain amino acid biosynthesis</keyword>
<proteinExistence type="inferred from homology"/>
<evidence type="ECO:0000256" key="2">
    <source>
        <dbReference type="ARBA" id="ARBA00001933"/>
    </source>
</evidence>
<dbReference type="InterPro" id="IPR001721">
    <property type="entry name" value="TD_ACT-like"/>
</dbReference>
<evidence type="ECO:0000256" key="9">
    <source>
        <dbReference type="ARBA" id="ARBA00022898"/>
    </source>
</evidence>
<dbReference type="GeneID" id="303298354"/>
<protein>
    <recommendedName>
        <fullName evidence="6">L-threonine dehydratase biosynthetic IlvA</fullName>
        <ecNumber evidence="5">4.3.1.19</ecNumber>
    </recommendedName>
    <alternativeName>
        <fullName evidence="13">Threonine deaminase</fullName>
    </alternativeName>
</protein>
<evidence type="ECO:0000256" key="13">
    <source>
        <dbReference type="ARBA" id="ARBA00031427"/>
    </source>
</evidence>
<dbReference type="Proteomes" id="UP001595937">
    <property type="component" value="Unassembled WGS sequence"/>
</dbReference>
<dbReference type="InterPro" id="IPR038110">
    <property type="entry name" value="TD_ACT-like_sf"/>
</dbReference>
<feature type="domain" description="ACT-like" evidence="15">
    <location>
        <begin position="413"/>
        <end position="487"/>
    </location>
</feature>
<dbReference type="CDD" id="cd01562">
    <property type="entry name" value="Thr-dehyd"/>
    <property type="match status" value="1"/>
</dbReference>
<dbReference type="Gene3D" id="3.40.50.1100">
    <property type="match status" value="2"/>
</dbReference>
<dbReference type="Pfam" id="PF00585">
    <property type="entry name" value="Thr_dehydrat_C"/>
    <property type="match status" value="1"/>
</dbReference>
<dbReference type="Pfam" id="PF00291">
    <property type="entry name" value="PALP"/>
    <property type="match status" value="1"/>
</dbReference>
<comment type="function">
    <text evidence="12">Catalyzes the anaerobic formation of alpha-ketobutyrate and ammonia from threonine in a two-step reaction. The first step involved a dehydration of threonine and a production of enamine intermediates (aminocrotonate), which tautomerizes to its imine form (iminobutyrate). Both intermediates are unstable and short-lived. The second step is the nonenzymatic hydrolysis of the enamine/imine intermediates to form 2-ketobutyrate and free ammonia. In the low water environment of the cell, the second step is accelerated by RidA.</text>
</comment>